<feature type="transmembrane region" description="Helical" evidence="1">
    <location>
        <begin position="58"/>
        <end position="85"/>
    </location>
</feature>
<protein>
    <recommendedName>
        <fullName evidence="4">DUF1097 domain-containing protein</fullName>
    </recommendedName>
</protein>
<evidence type="ECO:0000313" key="2">
    <source>
        <dbReference type="EMBL" id="NVN49748.1"/>
    </source>
</evidence>
<dbReference type="Pfam" id="PF06496">
    <property type="entry name" value="DUF1097"/>
    <property type="match status" value="1"/>
</dbReference>
<dbReference type="InterPro" id="IPR009476">
    <property type="entry name" value="DUF1097"/>
</dbReference>
<accession>A0A850PHC8</accession>
<keyword evidence="1" id="KW-0812">Transmembrane</keyword>
<name>A0A850PHC8_9MYCO</name>
<dbReference type="RefSeq" id="WP_178358120.1">
    <property type="nucleotide sequence ID" value="NZ_JABFYL010000018.1"/>
</dbReference>
<evidence type="ECO:0000313" key="3">
    <source>
        <dbReference type="Proteomes" id="UP000570517"/>
    </source>
</evidence>
<feature type="transmembrane region" description="Helical" evidence="1">
    <location>
        <begin position="134"/>
        <end position="155"/>
    </location>
</feature>
<evidence type="ECO:0000256" key="1">
    <source>
        <dbReference type="SAM" id="Phobius"/>
    </source>
</evidence>
<organism evidence="2 3">
    <name type="scientific">Mycolicibacterium hippocampi</name>
    <dbReference type="NCBI Taxonomy" id="659824"/>
    <lineage>
        <taxon>Bacteria</taxon>
        <taxon>Bacillati</taxon>
        <taxon>Actinomycetota</taxon>
        <taxon>Actinomycetes</taxon>
        <taxon>Mycobacteriales</taxon>
        <taxon>Mycobacteriaceae</taxon>
        <taxon>Mycolicibacterium</taxon>
    </lineage>
</organism>
<dbReference type="AlphaFoldDB" id="A0A850PHC8"/>
<dbReference type="EMBL" id="JABFYL010000018">
    <property type="protein sequence ID" value="NVN49748.1"/>
    <property type="molecule type" value="Genomic_DNA"/>
</dbReference>
<gene>
    <name evidence="2" type="ORF">HLY00_47</name>
</gene>
<dbReference type="Proteomes" id="UP000570517">
    <property type="component" value="Unassembled WGS sequence"/>
</dbReference>
<keyword evidence="1" id="KW-1133">Transmembrane helix</keyword>
<reference evidence="2 3" key="1">
    <citation type="submission" date="2020-05" db="EMBL/GenBank/DDBJ databases">
        <title>Draft genome sequence of Mycobacterium hippocampi DL, isolated from European seabass, Dicentrarchus labrax, reared in fish farms.</title>
        <authorList>
            <person name="Stathopoulou P."/>
            <person name="Asimakis E."/>
            <person name="Tzokas K."/>
            <person name="Batargias C."/>
            <person name="Tsiamis G."/>
        </authorList>
    </citation>
    <scope>NUCLEOTIDE SEQUENCE [LARGE SCALE GENOMIC DNA]</scope>
    <source>
        <strain evidence="2 3">DL</strain>
    </source>
</reference>
<proteinExistence type="predicted"/>
<sequence>MDSRSALTLSIGVLGGVAVAFTATVITVPIWVVFLAWASFFFVGGGPAGWLRSVASNLVGVAIACGSLYAAHLLGGGLALTAVAVGVGSALMVQASWVGFLSTTPAVVVGFASTVSTVAGTGQLVTATSISHPGLVAACACVLGATFGILSEYLANVMTRTAPVSRPDTEGATA</sequence>
<comment type="caution">
    <text evidence="2">The sequence shown here is derived from an EMBL/GenBank/DDBJ whole genome shotgun (WGS) entry which is preliminary data.</text>
</comment>
<evidence type="ECO:0008006" key="4">
    <source>
        <dbReference type="Google" id="ProtNLM"/>
    </source>
</evidence>
<keyword evidence="3" id="KW-1185">Reference proteome</keyword>
<feature type="transmembrane region" description="Helical" evidence="1">
    <location>
        <begin position="97"/>
        <end position="122"/>
    </location>
</feature>
<keyword evidence="1" id="KW-0472">Membrane</keyword>